<dbReference type="InterPro" id="IPR045155">
    <property type="entry name" value="Beta-lactam_cat"/>
</dbReference>
<gene>
    <name evidence="3" type="ORF">E3T50_09060</name>
</gene>
<sequence>MRPAQVVAAERIESPVVFSSRDADGASDRLNAASGSAEAGDPGRSRHAAPPTGKHRTTDTPDDFARGFVALGELAINGVQVSARATDLSTGRVLFSVDDHVSMPTASIGKVLLLIEVAARLNDAEFGPATMFERTPLDAVSDSGVWQHLQISRLGVADLAALVGASSDNLATNVLIRAVGLHSVRTRTEQLGLSRTALLDLVRDKRGPDDAPHLSVGSAKELAWLFTALARGEIVDAETSARVIGWLSLNTDLSLVASAFGLDPLAHRESDHGLLMVNKTGTTTGVRSEVGILRGPRAGVTYAVSMLFDDTQLMTRLAVLDGMRAVGADLLEYVH</sequence>
<accession>A0A4R9AVS0</accession>
<proteinExistence type="predicted"/>
<dbReference type="Pfam" id="PF13354">
    <property type="entry name" value="Beta-lactamase2"/>
    <property type="match status" value="1"/>
</dbReference>
<name>A0A4R9AVS0_9MICO</name>
<evidence type="ECO:0000313" key="4">
    <source>
        <dbReference type="Proteomes" id="UP000297983"/>
    </source>
</evidence>
<comment type="caution">
    <text evidence="3">The sequence shown here is derived from an EMBL/GenBank/DDBJ whole genome shotgun (WGS) entry which is preliminary data.</text>
</comment>
<dbReference type="PANTHER" id="PTHR35333:SF3">
    <property type="entry name" value="BETA-LACTAMASE-TYPE TRANSPEPTIDASE FOLD CONTAINING PROTEIN"/>
    <property type="match status" value="1"/>
</dbReference>
<protein>
    <submittedName>
        <fullName evidence="3">Serine hydrolase</fullName>
    </submittedName>
</protein>
<dbReference type="EMBL" id="SOHL01000015">
    <property type="protein sequence ID" value="TFD70722.1"/>
    <property type="molecule type" value="Genomic_DNA"/>
</dbReference>
<dbReference type="GO" id="GO:0008800">
    <property type="term" value="F:beta-lactamase activity"/>
    <property type="evidence" value="ECO:0007669"/>
    <property type="project" value="InterPro"/>
</dbReference>
<dbReference type="Gene3D" id="3.40.710.10">
    <property type="entry name" value="DD-peptidase/beta-lactamase superfamily"/>
    <property type="match status" value="1"/>
</dbReference>
<organism evidence="3 4">
    <name type="scientific">Cryobacterium gelidum</name>
    <dbReference type="NCBI Taxonomy" id="1259164"/>
    <lineage>
        <taxon>Bacteria</taxon>
        <taxon>Bacillati</taxon>
        <taxon>Actinomycetota</taxon>
        <taxon>Actinomycetes</taxon>
        <taxon>Micrococcales</taxon>
        <taxon>Microbacteriaceae</taxon>
        <taxon>Cryobacterium</taxon>
    </lineage>
</organism>
<keyword evidence="4" id="KW-1185">Reference proteome</keyword>
<dbReference type="InterPro" id="IPR012338">
    <property type="entry name" value="Beta-lactam/transpept-like"/>
</dbReference>
<dbReference type="GO" id="GO:0030655">
    <property type="term" value="P:beta-lactam antibiotic catabolic process"/>
    <property type="evidence" value="ECO:0007669"/>
    <property type="project" value="InterPro"/>
</dbReference>
<feature type="region of interest" description="Disordered" evidence="1">
    <location>
        <begin position="18"/>
        <end position="61"/>
    </location>
</feature>
<keyword evidence="3" id="KW-0378">Hydrolase</keyword>
<dbReference type="GO" id="GO:0046677">
    <property type="term" value="P:response to antibiotic"/>
    <property type="evidence" value="ECO:0007669"/>
    <property type="project" value="InterPro"/>
</dbReference>
<reference evidence="3 4" key="1">
    <citation type="submission" date="2019-03" db="EMBL/GenBank/DDBJ databases">
        <title>Genomics of glacier-inhabiting Cryobacterium strains.</title>
        <authorList>
            <person name="Liu Q."/>
            <person name="Xin Y.-H."/>
        </authorList>
    </citation>
    <scope>NUCLEOTIDE SEQUENCE [LARGE SCALE GENOMIC DNA]</scope>
    <source>
        <strain evidence="3 4">Hz16</strain>
    </source>
</reference>
<feature type="domain" description="Beta-lactamase class A catalytic" evidence="2">
    <location>
        <begin position="85"/>
        <end position="307"/>
    </location>
</feature>
<evidence type="ECO:0000313" key="3">
    <source>
        <dbReference type="EMBL" id="TFD70722.1"/>
    </source>
</evidence>
<dbReference type="PANTHER" id="PTHR35333">
    <property type="entry name" value="BETA-LACTAMASE"/>
    <property type="match status" value="1"/>
</dbReference>
<dbReference type="SUPFAM" id="SSF56601">
    <property type="entry name" value="beta-lactamase/transpeptidase-like"/>
    <property type="match status" value="1"/>
</dbReference>
<dbReference type="AlphaFoldDB" id="A0A4R9AVS0"/>
<evidence type="ECO:0000259" key="2">
    <source>
        <dbReference type="Pfam" id="PF13354"/>
    </source>
</evidence>
<dbReference type="InterPro" id="IPR000871">
    <property type="entry name" value="Beta-lactam_class-A"/>
</dbReference>
<dbReference type="Proteomes" id="UP000297983">
    <property type="component" value="Unassembled WGS sequence"/>
</dbReference>
<evidence type="ECO:0000256" key="1">
    <source>
        <dbReference type="SAM" id="MobiDB-lite"/>
    </source>
</evidence>